<reference evidence="1" key="2">
    <citation type="submission" date="2023-06" db="EMBL/GenBank/DDBJ databases">
        <authorList>
            <consortium name="Lawrence Berkeley National Laboratory"/>
            <person name="Haridas S."/>
            <person name="Hensen N."/>
            <person name="Bonometti L."/>
            <person name="Westerberg I."/>
            <person name="Brannstrom I.O."/>
            <person name="Guillou S."/>
            <person name="Cros-Aarteil S."/>
            <person name="Calhoun S."/>
            <person name="Kuo A."/>
            <person name="Mondo S."/>
            <person name="Pangilinan J."/>
            <person name="Riley R."/>
            <person name="Labutti K."/>
            <person name="Andreopoulos B."/>
            <person name="Lipzen A."/>
            <person name="Chen C."/>
            <person name="Yanf M."/>
            <person name="Daum C."/>
            <person name="Ng V."/>
            <person name="Clum A."/>
            <person name="Steindorff A."/>
            <person name="Ohm R."/>
            <person name="Martin F."/>
            <person name="Silar P."/>
            <person name="Natvig D."/>
            <person name="Lalanne C."/>
            <person name="Gautier V."/>
            <person name="Ament-Velasquez S.L."/>
            <person name="Kruys A."/>
            <person name="Hutchinson M.I."/>
            <person name="Powell A.J."/>
            <person name="Barry K."/>
            <person name="Miller A.N."/>
            <person name="Grigoriev I.V."/>
            <person name="Debuchy R."/>
            <person name="Gladieux P."/>
            <person name="Thoren M.H."/>
            <person name="Johannesson H."/>
        </authorList>
    </citation>
    <scope>NUCLEOTIDE SEQUENCE</scope>
    <source>
        <strain evidence="1">CBS 955.72</strain>
    </source>
</reference>
<organism evidence="1 2">
    <name type="scientific">Lasiosphaeria hispida</name>
    <dbReference type="NCBI Taxonomy" id="260671"/>
    <lineage>
        <taxon>Eukaryota</taxon>
        <taxon>Fungi</taxon>
        <taxon>Dikarya</taxon>
        <taxon>Ascomycota</taxon>
        <taxon>Pezizomycotina</taxon>
        <taxon>Sordariomycetes</taxon>
        <taxon>Sordariomycetidae</taxon>
        <taxon>Sordariales</taxon>
        <taxon>Lasiosphaeriaceae</taxon>
        <taxon>Lasiosphaeria</taxon>
    </lineage>
</organism>
<dbReference type="Gene3D" id="3.40.50.300">
    <property type="entry name" value="P-loop containing nucleotide triphosphate hydrolases"/>
    <property type="match status" value="1"/>
</dbReference>
<dbReference type="InterPro" id="IPR027417">
    <property type="entry name" value="P-loop_NTPase"/>
</dbReference>
<dbReference type="Proteomes" id="UP001275084">
    <property type="component" value="Unassembled WGS sequence"/>
</dbReference>
<comment type="caution">
    <text evidence="1">The sequence shown here is derived from an EMBL/GenBank/DDBJ whole genome shotgun (WGS) entry which is preliminary data.</text>
</comment>
<sequence>MLQLPAPFDEFKVPRQLPYHRLTNFCGQENILHEMGDFLTVSTAEKGSAWKRAVIVLQGMGGLGKSQIALEYMFRNPEAYSAVFWVGATDPSTVCDSGRQILDLQMLIAHYSTKYYGEDKFPDGATDLGIPGQIMRGCEVGEAVAKTPWPSIHRWLARERNSRWCLVVDGLNVPEDEERMRALLPACDHGHIIVTSRITVTEFKIIEVLEMGKASSLKLLLGDSFETASEGTREAAESLAKELGFLPLAMAQAVAYMVKRALDMVEYLKRLISNMTTRYTGETTPTYRKGVVSCWQLSVQALMESNMTNSITSGLRVLGPRWRIKRAPSTRIECHG</sequence>
<name>A0AAJ0MAR2_9PEZI</name>
<dbReference type="SUPFAM" id="SSF52540">
    <property type="entry name" value="P-loop containing nucleoside triphosphate hydrolases"/>
    <property type="match status" value="1"/>
</dbReference>
<dbReference type="PANTHER" id="PTHR35205:SF1">
    <property type="entry name" value="ZU5 DOMAIN-CONTAINING PROTEIN"/>
    <property type="match status" value="1"/>
</dbReference>
<dbReference type="EMBL" id="JAUIQD010000006">
    <property type="protein sequence ID" value="KAK3346546.1"/>
    <property type="molecule type" value="Genomic_DNA"/>
</dbReference>
<accession>A0AAJ0MAR2</accession>
<proteinExistence type="predicted"/>
<protein>
    <recommendedName>
        <fullName evidence="3">NB-ARC domain-containing protein</fullName>
    </recommendedName>
</protein>
<dbReference type="PANTHER" id="PTHR35205">
    <property type="entry name" value="NB-ARC AND TPR DOMAIN PROTEIN"/>
    <property type="match status" value="1"/>
</dbReference>
<evidence type="ECO:0000313" key="1">
    <source>
        <dbReference type="EMBL" id="KAK3346546.1"/>
    </source>
</evidence>
<evidence type="ECO:0008006" key="3">
    <source>
        <dbReference type="Google" id="ProtNLM"/>
    </source>
</evidence>
<dbReference type="AlphaFoldDB" id="A0AAJ0MAR2"/>
<reference evidence="1" key="1">
    <citation type="journal article" date="2023" name="Mol. Phylogenet. Evol.">
        <title>Genome-scale phylogeny and comparative genomics of the fungal order Sordariales.</title>
        <authorList>
            <person name="Hensen N."/>
            <person name="Bonometti L."/>
            <person name="Westerberg I."/>
            <person name="Brannstrom I.O."/>
            <person name="Guillou S."/>
            <person name="Cros-Aarteil S."/>
            <person name="Calhoun S."/>
            <person name="Haridas S."/>
            <person name="Kuo A."/>
            <person name="Mondo S."/>
            <person name="Pangilinan J."/>
            <person name="Riley R."/>
            <person name="LaButti K."/>
            <person name="Andreopoulos B."/>
            <person name="Lipzen A."/>
            <person name="Chen C."/>
            <person name="Yan M."/>
            <person name="Daum C."/>
            <person name="Ng V."/>
            <person name="Clum A."/>
            <person name="Steindorff A."/>
            <person name="Ohm R.A."/>
            <person name="Martin F."/>
            <person name="Silar P."/>
            <person name="Natvig D.O."/>
            <person name="Lalanne C."/>
            <person name="Gautier V."/>
            <person name="Ament-Velasquez S.L."/>
            <person name="Kruys A."/>
            <person name="Hutchinson M.I."/>
            <person name="Powell A.J."/>
            <person name="Barry K."/>
            <person name="Miller A.N."/>
            <person name="Grigoriev I.V."/>
            <person name="Debuchy R."/>
            <person name="Gladieux P."/>
            <person name="Hiltunen Thoren M."/>
            <person name="Johannesson H."/>
        </authorList>
    </citation>
    <scope>NUCLEOTIDE SEQUENCE</scope>
    <source>
        <strain evidence="1">CBS 955.72</strain>
    </source>
</reference>
<gene>
    <name evidence="1" type="ORF">B0T25DRAFT_613106</name>
</gene>
<evidence type="ECO:0000313" key="2">
    <source>
        <dbReference type="Proteomes" id="UP001275084"/>
    </source>
</evidence>
<keyword evidence="2" id="KW-1185">Reference proteome</keyword>